<evidence type="ECO:0000313" key="3">
    <source>
        <dbReference type="EMBL" id="SHI45469.1"/>
    </source>
</evidence>
<evidence type="ECO:0000313" key="4">
    <source>
        <dbReference type="Proteomes" id="UP000184432"/>
    </source>
</evidence>
<dbReference type="AlphaFoldDB" id="A0A1M6B9Q6"/>
<name>A0A1M6B9Q6_9FLAO</name>
<reference evidence="4" key="1">
    <citation type="submission" date="2016-11" db="EMBL/GenBank/DDBJ databases">
        <authorList>
            <person name="Varghese N."/>
            <person name="Submissions S."/>
        </authorList>
    </citation>
    <scope>NUCLEOTIDE SEQUENCE [LARGE SCALE GENOMIC DNA]</scope>
    <source>
        <strain evidence="4">DSM 22623</strain>
    </source>
</reference>
<protein>
    <submittedName>
        <fullName evidence="3">Putative peptidoglycan binding domain-containing protein</fullName>
    </submittedName>
</protein>
<gene>
    <name evidence="3" type="ORF">SAMN04488508_101703</name>
</gene>
<dbReference type="STRING" id="570521.SAMN04488508_101703"/>
<dbReference type="RefSeq" id="WP_073313918.1">
    <property type="nucleotide sequence ID" value="NZ_FQYP01000001.1"/>
</dbReference>
<evidence type="ECO:0000256" key="1">
    <source>
        <dbReference type="SAM" id="MobiDB-lite"/>
    </source>
</evidence>
<dbReference type="Gene3D" id="1.10.101.10">
    <property type="entry name" value="PGBD-like superfamily/PGBD"/>
    <property type="match status" value="1"/>
</dbReference>
<keyword evidence="4" id="KW-1185">Reference proteome</keyword>
<dbReference type="EMBL" id="FQYP01000001">
    <property type="protein sequence ID" value="SHI45469.1"/>
    <property type="molecule type" value="Genomic_DNA"/>
</dbReference>
<dbReference type="Pfam" id="PF01471">
    <property type="entry name" value="PG_binding_1"/>
    <property type="match status" value="1"/>
</dbReference>
<accession>A0A1M6B9Q6</accession>
<proteinExistence type="predicted"/>
<sequence>MKTIYTYYPNLRPGYSDIAELNTKNEIKEIQTYLRQAGFNIGNAGVDGILGKNTKRAIYEFFMKEIGGSGTGGGGGTTTPPNNRPTTPTNPGAKVKLTLDVMRNVRFRNSNDINIFFQQTTGQDFVDFFRSKVGGRNPYWKKRKIPSGITYKKNFNNIFNQIPVLYGEQSINLFQFLGLVSAMINETGGKFKPIRESNWVSLLGRLKYAYGTNGGKKKSYNDSKSAKSVHQLIHDPDFVRAHKTPGVRLSYLRKFNWRGSTFPKVSLNDAEVEFLCQCDVYKFSGLGLIQTTWRPAYKRIINYVLNYRGTNPRINNVKMNWRIHGNADKVADLSKYQEWEYLFQEPEVASKAVFLHNQRSRYLSFSVSGLSYQRMLDKAGNIGYRIGGTKRARDKVRNRVDQIIQAMKRSGR</sequence>
<dbReference type="OrthoDB" id="4312432at2"/>
<dbReference type="Proteomes" id="UP000184432">
    <property type="component" value="Unassembled WGS sequence"/>
</dbReference>
<feature type="compositionally biased region" description="Low complexity" evidence="1">
    <location>
        <begin position="78"/>
        <end position="91"/>
    </location>
</feature>
<feature type="domain" description="Peptidoglycan binding-like" evidence="2">
    <location>
        <begin position="24"/>
        <end position="61"/>
    </location>
</feature>
<dbReference type="InterPro" id="IPR036366">
    <property type="entry name" value="PGBDSf"/>
</dbReference>
<organism evidence="3 4">
    <name type="scientific">Aquimarina spongiae</name>
    <dbReference type="NCBI Taxonomy" id="570521"/>
    <lineage>
        <taxon>Bacteria</taxon>
        <taxon>Pseudomonadati</taxon>
        <taxon>Bacteroidota</taxon>
        <taxon>Flavobacteriia</taxon>
        <taxon>Flavobacteriales</taxon>
        <taxon>Flavobacteriaceae</taxon>
        <taxon>Aquimarina</taxon>
    </lineage>
</organism>
<feature type="region of interest" description="Disordered" evidence="1">
    <location>
        <begin position="70"/>
        <end position="91"/>
    </location>
</feature>
<dbReference type="InterPro" id="IPR002477">
    <property type="entry name" value="Peptidoglycan-bd-like"/>
</dbReference>
<evidence type="ECO:0000259" key="2">
    <source>
        <dbReference type="Pfam" id="PF01471"/>
    </source>
</evidence>